<keyword evidence="5" id="KW-1185">Reference proteome</keyword>
<feature type="transmembrane region" description="Helical" evidence="2">
    <location>
        <begin position="222"/>
        <end position="240"/>
    </location>
</feature>
<feature type="signal peptide" evidence="3">
    <location>
        <begin position="1"/>
        <end position="25"/>
    </location>
</feature>
<protein>
    <submittedName>
        <fullName evidence="4">Uncharacterized protein</fullName>
    </submittedName>
</protein>
<name>F4PZ06_CACFS</name>
<accession>F4PZ06</accession>
<reference evidence="5" key="1">
    <citation type="journal article" date="2011" name="Genome Res.">
        <title>Phylogeny-wide analysis of social amoeba genomes highlights ancient origins for complex intercellular communication.</title>
        <authorList>
            <person name="Heidel A.J."/>
            <person name="Lawal H.M."/>
            <person name="Felder M."/>
            <person name="Schilde C."/>
            <person name="Helps N.R."/>
            <person name="Tunggal B."/>
            <person name="Rivero F."/>
            <person name="John U."/>
            <person name="Schleicher M."/>
            <person name="Eichinger L."/>
            <person name="Platzer M."/>
            <person name="Noegel A.A."/>
            <person name="Schaap P."/>
            <person name="Gloeckner G."/>
        </authorList>
    </citation>
    <scope>NUCLEOTIDE SEQUENCE [LARGE SCALE GENOMIC DNA]</scope>
    <source>
        <strain evidence="5">SH3</strain>
    </source>
</reference>
<dbReference type="Proteomes" id="UP000007797">
    <property type="component" value="Unassembled WGS sequence"/>
</dbReference>
<dbReference type="EMBL" id="GL883016">
    <property type="protein sequence ID" value="EGG19035.1"/>
    <property type="molecule type" value="Genomic_DNA"/>
</dbReference>
<feature type="region of interest" description="Disordered" evidence="1">
    <location>
        <begin position="166"/>
        <end position="212"/>
    </location>
</feature>
<dbReference type="GeneID" id="14871186"/>
<evidence type="ECO:0000313" key="5">
    <source>
        <dbReference type="Proteomes" id="UP000007797"/>
    </source>
</evidence>
<evidence type="ECO:0000313" key="4">
    <source>
        <dbReference type="EMBL" id="EGG19035.1"/>
    </source>
</evidence>
<keyword evidence="2" id="KW-0472">Membrane</keyword>
<dbReference type="KEGG" id="dfa:DFA_02278"/>
<dbReference type="RefSeq" id="XP_004366668.1">
    <property type="nucleotide sequence ID" value="XM_004366611.1"/>
</dbReference>
<feature type="chain" id="PRO_5003313509" evidence="3">
    <location>
        <begin position="26"/>
        <end position="241"/>
    </location>
</feature>
<gene>
    <name evidence="4" type="ORF">DFA_02278</name>
</gene>
<evidence type="ECO:0000256" key="1">
    <source>
        <dbReference type="SAM" id="MobiDB-lite"/>
    </source>
</evidence>
<keyword evidence="3" id="KW-0732">Signal</keyword>
<keyword evidence="2" id="KW-0812">Transmembrane</keyword>
<organism evidence="4 5">
    <name type="scientific">Cavenderia fasciculata</name>
    <name type="common">Slime mold</name>
    <name type="synonym">Dictyostelium fasciculatum</name>
    <dbReference type="NCBI Taxonomy" id="261658"/>
    <lineage>
        <taxon>Eukaryota</taxon>
        <taxon>Amoebozoa</taxon>
        <taxon>Evosea</taxon>
        <taxon>Eumycetozoa</taxon>
        <taxon>Dictyostelia</taxon>
        <taxon>Acytosteliales</taxon>
        <taxon>Cavenderiaceae</taxon>
        <taxon>Cavenderia</taxon>
    </lineage>
</organism>
<dbReference type="AlphaFoldDB" id="F4PZ06"/>
<proteinExistence type="predicted"/>
<sequence length="241" mass="25400">MFKLSLRSLLLISIIIISTINSGSGGVIVVRGEQYIFQGSFNKDDGGRITIIKTLTGWSLTSDVAMKTPMQNKVDIIIDFVPAKGSNTSDEGFPLKFVSTGFPTPSNVTIYQVSVNDVSGVPSMDDAVAQATKTNATDRFTLQIEDKKNSFTAPLAYALQSTTGATTNNLTTTTSSPFTTTTSGNLTTTTSTSTTTSSSTTGVDEPVTTTTTTRATTGNSNILIPSTLLISIIVTIISILL</sequence>
<keyword evidence="2" id="KW-1133">Transmembrane helix</keyword>
<evidence type="ECO:0000256" key="2">
    <source>
        <dbReference type="SAM" id="Phobius"/>
    </source>
</evidence>
<evidence type="ECO:0000256" key="3">
    <source>
        <dbReference type="SAM" id="SignalP"/>
    </source>
</evidence>